<dbReference type="InterPro" id="IPR010084">
    <property type="entry name" value="FabZ"/>
</dbReference>
<dbReference type="PANTHER" id="PTHR30272:SF1">
    <property type="entry name" value="3-HYDROXYACYL-[ACYL-CARRIER-PROTEIN] DEHYDRATASE"/>
    <property type="match status" value="1"/>
</dbReference>
<evidence type="ECO:0000256" key="6">
    <source>
        <dbReference type="ARBA" id="ARBA00023239"/>
    </source>
</evidence>
<dbReference type="FunFam" id="3.10.129.10:FF:000001">
    <property type="entry name" value="3-hydroxyacyl-[acyl-carrier-protein] dehydratase FabZ"/>
    <property type="match status" value="1"/>
</dbReference>
<dbReference type="Proteomes" id="UP000000845">
    <property type="component" value="Chromosome"/>
</dbReference>
<reference evidence="10" key="1">
    <citation type="submission" date="2009-09" db="EMBL/GenBank/DDBJ databases">
        <title>The complete chromosome of Sebaldella termitidis ATCC 33386.</title>
        <authorList>
            <consortium name="US DOE Joint Genome Institute (JGI-PGF)"/>
            <person name="Lucas S."/>
            <person name="Copeland A."/>
            <person name="Lapidus A."/>
            <person name="Glavina del Rio T."/>
            <person name="Dalin E."/>
            <person name="Tice H."/>
            <person name="Bruce D."/>
            <person name="Goodwin L."/>
            <person name="Pitluck S."/>
            <person name="Kyrpides N."/>
            <person name="Mavromatis K."/>
            <person name="Ivanova N."/>
            <person name="Mikhailova N."/>
            <person name="Sims D."/>
            <person name="Meincke L."/>
            <person name="Brettin T."/>
            <person name="Detter J.C."/>
            <person name="Han C."/>
            <person name="Larimer F."/>
            <person name="Land M."/>
            <person name="Hauser L."/>
            <person name="Markowitz V."/>
            <person name="Cheng J.F."/>
            <person name="Hugenholtz P."/>
            <person name="Woyke T."/>
            <person name="Wu D."/>
            <person name="Eisen J.A."/>
        </authorList>
    </citation>
    <scope>NUCLEOTIDE SEQUENCE [LARGE SCALE GENOMIC DNA]</scope>
    <source>
        <strain evidence="10">ATCC 33386 / NCTC 11300</strain>
    </source>
</reference>
<dbReference type="RefSeq" id="WP_012861800.1">
    <property type="nucleotide sequence ID" value="NC_013517.1"/>
</dbReference>
<dbReference type="InterPro" id="IPR029069">
    <property type="entry name" value="HotDog_dom_sf"/>
</dbReference>
<dbReference type="GO" id="GO:0019171">
    <property type="term" value="F:(3R)-hydroxyacyl-[acyl-carrier-protein] dehydratase activity"/>
    <property type="evidence" value="ECO:0007669"/>
    <property type="project" value="UniProtKB-EC"/>
</dbReference>
<keyword evidence="4 8" id="KW-0441">Lipid A biosynthesis</keyword>
<evidence type="ECO:0000256" key="5">
    <source>
        <dbReference type="ARBA" id="ARBA00023098"/>
    </source>
</evidence>
<dbReference type="SUPFAM" id="SSF54637">
    <property type="entry name" value="Thioesterase/thiol ester dehydrase-isomerase"/>
    <property type="match status" value="1"/>
</dbReference>
<dbReference type="GO" id="GO:0006633">
    <property type="term" value="P:fatty acid biosynthetic process"/>
    <property type="evidence" value="ECO:0007669"/>
    <property type="project" value="UniProtKB-UniRule"/>
</dbReference>
<proteinExistence type="inferred from homology"/>
<comment type="similarity">
    <text evidence="8">Belongs to the thioester dehydratase family. FabZ subfamily.</text>
</comment>
<keyword evidence="6 8" id="KW-0456">Lyase</keyword>
<dbReference type="HOGENOM" id="CLU_078912_1_0_0"/>
<dbReference type="EMBL" id="CP001739">
    <property type="protein sequence ID" value="ACZ09206.1"/>
    <property type="molecule type" value="Genomic_DNA"/>
</dbReference>
<evidence type="ECO:0000256" key="2">
    <source>
        <dbReference type="ARBA" id="ARBA00022490"/>
    </source>
</evidence>
<evidence type="ECO:0000256" key="4">
    <source>
        <dbReference type="ARBA" id="ARBA00022556"/>
    </source>
</evidence>
<dbReference type="InterPro" id="IPR013114">
    <property type="entry name" value="FabA_FabZ"/>
</dbReference>
<evidence type="ECO:0000256" key="3">
    <source>
        <dbReference type="ARBA" id="ARBA00022516"/>
    </source>
</evidence>
<dbReference type="GO" id="GO:0016020">
    <property type="term" value="C:membrane"/>
    <property type="evidence" value="ECO:0007669"/>
    <property type="project" value="GOC"/>
</dbReference>
<name>D1AL63_SEBTE</name>
<dbReference type="Gene3D" id="3.10.129.10">
    <property type="entry name" value="Hotdog Thioesterase"/>
    <property type="match status" value="1"/>
</dbReference>
<organism evidence="9 10">
    <name type="scientific">Sebaldella termitidis (strain ATCC 33386 / NCTC 11300)</name>
    <dbReference type="NCBI Taxonomy" id="526218"/>
    <lineage>
        <taxon>Bacteria</taxon>
        <taxon>Fusobacteriati</taxon>
        <taxon>Fusobacteriota</taxon>
        <taxon>Fusobacteriia</taxon>
        <taxon>Fusobacteriales</taxon>
        <taxon>Leptotrichiaceae</taxon>
        <taxon>Sebaldella</taxon>
    </lineage>
</organism>
<dbReference type="eggNOG" id="COG0764">
    <property type="taxonomic scope" value="Bacteria"/>
</dbReference>
<comment type="subcellular location">
    <subcellularLocation>
        <location evidence="1 8">Cytoplasm</location>
    </subcellularLocation>
</comment>
<comment type="function">
    <text evidence="7 8">Involved in unsaturated fatty acids biosynthesis. Catalyzes the dehydration of short chain beta-hydroxyacyl-ACPs and long chain saturated and unsaturated beta-hydroxyacyl-ACPs.</text>
</comment>
<dbReference type="GO" id="GO:0009245">
    <property type="term" value="P:lipid A biosynthetic process"/>
    <property type="evidence" value="ECO:0007669"/>
    <property type="project" value="UniProtKB-UniRule"/>
</dbReference>
<comment type="catalytic activity">
    <reaction evidence="8">
        <text>a (3R)-hydroxyacyl-[ACP] = a (2E)-enoyl-[ACP] + H2O</text>
        <dbReference type="Rhea" id="RHEA:13097"/>
        <dbReference type="Rhea" id="RHEA-COMP:9925"/>
        <dbReference type="Rhea" id="RHEA-COMP:9945"/>
        <dbReference type="ChEBI" id="CHEBI:15377"/>
        <dbReference type="ChEBI" id="CHEBI:78784"/>
        <dbReference type="ChEBI" id="CHEBI:78827"/>
        <dbReference type="EC" id="4.2.1.59"/>
    </reaction>
</comment>
<evidence type="ECO:0000256" key="1">
    <source>
        <dbReference type="ARBA" id="ARBA00004496"/>
    </source>
</evidence>
<keyword evidence="3 8" id="KW-0444">Lipid biosynthesis</keyword>
<accession>D1AL63</accession>
<dbReference type="CDD" id="cd01288">
    <property type="entry name" value="FabZ"/>
    <property type="match status" value="1"/>
</dbReference>
<keyword evidence="10" id="KW-1185">Reference proteome</keyword>
<keyword evidence="5 8" id="KW-0443">Lipid metabolism</keyword>
<keyword evidence="2 8" id="KW-0963">Cytoplasm</keyword>
<dbReference type="HAMAP" id="MF_00406">
    <property type="entry name" value="FabZ"/>
    <property type="match status" value="1"/>
</dbReference>
<gene>
    <name evidence="8" type="primary">fabZ</name>
    <name evidence="9" type="ordered locus">Sterm_2353</name>
</gene>
<protein>
    <recommendedName>
        <fullName evidence="8">3-hydroxyacyl-[acyl-carrier-protein] dehydratase FabZ</fullName>
        <ecNumber evidence="8">4.2.1.59</ecNumber>
    </recommendedName>
    <alternativeName>
        <fullName evidence="8">(3R)-hydroxymyristoyl-[acyl-carrier-protein] dehydratase</fullName>
        <shortName evidence="8">(3R)-hydroxymyristoyl-ACP dehydrase</shortName>
    </alternativeName>
    <alternativeName>
        <fullName evidence="8">Beta-hydroxyacyl-ACP dehydratase</fullName>
    </alternativeName>
</protein>
<dbReference type="NCBIfam" id="TIGR01750">
    <property type="entry name" value="fabZ"/>
    <property type="match status" value="1"/>
</dbReference>
<evidence type="ECO:0000313" key="10">
    <source>
        <dbReference type="Proteomes" id="UP000000845"/>
    </source>
</evidence>
<feature type="active site" evidence="8">
    <location>
        <position position="51"/>
    </location>
</feature>
<dbReference type="STRING" id="526218.Sterm_2353"/>
<evidence type="ECO:0000313" key="9">
    <source>
        <dbReference type="EMBL" id="ACZ09206.1"/>
    </source>
</evidence>
<dbReference type="KEGG" id="str:Sterm_2353"/>
<evidence type="ECO:0000256" key="7">
    <source>
        <dbReference type="ARBA" id="ARBA00025049"/>
    </source>
</evidence>
<reference evidence="9 10" key="2">
    <citation type="journal article" date="2010" name="Stand. Genomic Sci.">
        <title>Complete genome sequence of Sebaldella termitidis type strain (NCTC 11300).</title>
        <authorList>
            <person name="Harmon-Smith M."/>
            <person name="Celia L."/>
            <person name="Chertkov O."/>
            <person name="Lapidus A."/>
            <person name="Copeland A."/>
            <person name="Glavina Del Rio T."/>
            <person name="Nolan M."/>
            <person name="Lucas S."/>
            <person name="Tice H."/>
            <person name="Cheng J.F."/>
            <person name="Han C."/>
            <person name="Detter J.C."/>
            <person name="Bruce D."/>
            <person name="Goodwin L."/>
            <person name="Pitluck S."/>
            <person name="Pati A."/>
            <person name="Liolios K."/>
            <person name="Ivanova N."/>
            <person name="Mavromatis K."/>
            <person name="Mikhailova N."/>
            <person name="Chen A."/>
            <person name="Palaniappan K."/>
            <person name="Land M."/>
            <person name="Hauser L."/>
            <person name="Chang Y.J."/>
            <person name="Jeffries C.D."/>
            <person name="Brettin T."/>
            <person name="Goker M."/>
            <person name="Beck B."/>
            <person name="Bristow J."/>
            <person name="Eisen J.A."/>
            <person name="Markowitz V."/>
            <person name="Hugenholtz P."/>
            <person name="Kyrpides N.C."/>
            <person name="Klenk H.P."/>
            <person name="Chen F."/>
        </authorList>
    </citation>
    <scope>NUCLEOTIDE SEQUENCE [LARGE SCALE GENOMIC DNA]</scope>
    <source>
        <strain evidence="10">ATCC 33386 / NCTC 11300</strain>
    </source>
</reference>
<evidence type="ECO:0000256" key="8">
    <source>
        <dbReference type="HAMAP-Rule" id="MF_00406"/>
    </source>
</evidence>
<dbReference type="EC" id="4.2.1.59" evidence="8"/>
<sequence length="141" mass="15868">MEPVMKIEDIMNILPHRYPFLLVDRVIEKNGTESLVAIKNITINEEFFNGHFPGLPVMPGVLQVEAMAQAVGLLMLEPGKIPLFMSVDKCKFRKQVVPGDQLRIEVEKLKVKSRIIQAKGRCLVDGAVVSEAELMFAIHDR</sequence>
<dbReference type="Pfam" id="PF07977">
    <property type="entry name" value="FabA"/>
    <property type="match status" value="1"/>
</dbReference>
<dbReference type="PANTHER" id="PTHR30272">
    <property type="entry name" value="3-HYDROXYACYL-[ACYL-CARRIER-PROTEIN] DEHYDRATASE"/>
    <property type="match status" value="1"/>
</dbReference>
<dbReference type="NCBIfam" id="NF000582">
    <property type="entry name" value="PRK00006.1"/>
    <property type="match status" value="1"/>
</dbReference>
<dbReference type="GO" id="GO:0005737">
    <property type="term" value="C:cytoplasm"/>
    <property type="evidence" value="ECO:0007669"/>
    <property type="project" value="UniProtKB-SubCell"/>
</dbReference>
<dbReference type="AlphaFoldDB" id="D1AL63"/>